<keyword evidence="5" id="KW-0804">Transcription</keyword>
<dbReference type="InterPro" id="IPR015421">
    <property type="entry name" value="PyrdxlP-dep_Trfase_major"/>
</dbReference>
<dbReference type="EMBL" id="DVHN01000006">
    <property type="protein sequence ID" value="HIR87490.1"/>
    <property type="molecule type" value="Genomic_DNA"/>
</dbReference>
<keyword evidence="4" id="KW-0238">DNA-binding</keyword>
<reference evidence="7" key="1">
    <citation type="submission" date="2020-10" db="EMBL/GenBank/DDBJ databases">
        <authorList>
            <person name="Gilroy R."/>
        </authorList>
    </citation>
    <scope>NUCLEOTIDE SEQUENCE</scope>
    <source>
        <strain evidence="7">ChiW13-3771</strain>
    </source>
</reference>
<dbReference type="PANTHER" id="PTHR46577">
    <property type="entry name" value="HTH-TYPE TRANSCRIPTIONAL REGULATORY PROTEIN GABR"/>
    <property type="match status" value="1"/>
</dbReference>
<keyword evidence="2" id="KW-0663">Pyridoxal phosphate</keyword>
<keyword evidence="7" id="KW-0808">Transferase</keyword>
<dbReference type="GO" id="GO:0003677">
    <property type="term" value="F:DNA binding"/>
    <property type="evidence" value="ECO:0007669"/>
    <property type="project" value="UniProtKB-KW"/>
</dbReference>
<sequence>MNELTIALQDGQPLYEQIYAFIKEAIIHGEIPFKTKLPSTRTLALHLQVSRSTVNLAYEQLMSEGYIESIAGSGYYVAEIEELLSIKKQSNNPNPLIHKKETKHYDYDFSPRGIDLSSFPYHTWKKISKEVLTDVEKELLAIGDPQGELELRYAIVNYLYSARGVRCEPEQMIIGAGNEYLLILLHQLLGISAKIAIETPTYKQAYRVLSSLGHQIKTIEMDSYGMRMDQLEESGCNAAYVMPSHQYPTGIVMSIKRRLELLAWTKQAPNRYIIEDDYDSEFRYKGKPIPALQGIDQNETVVYLGTFSRSIAPAIRISYMVLPKPLLKLYQERFSFYASTVSRIDQEIVTRFLSEGYYERHLNKMKALYRSKHDFLLNALKPLMKGFRISGEHAGMHLLLTAKKKLKEQKLIDLAEAYGVKVYGMSSNEIGEQKKEPATIILGYANITECEIEQGVQKLLEAWKEYL</sequence>
<feature type="domain" description="HTH gntR-type" evidence="6">
    <location>
        <begin position="12"/>
        <end position="80"/>
    </location>
</feature>
<dbReference type="InterPro" id="IPR000524">
    <property type="entry name" value="Tscrpt_reg_HTH_GntR"/>
</dbReference>
<dbReference type="GO" id="GO:0030170">
    <property type="term" value="F:pyridoxal phosphate binding"/>
    <property type="evidence" value="ECO:0007669"/>
    <property type="project" value="InterPro"/>
</dbReference>
<reference evidence="7" key="2">
    <citation type="journal article" date="2021" name="PeerJ">
        <title>Extensive microbial diversity within the chicken gut microbiome revealed by metagenomics and culture.</title>
        <authorList>
            <person name="Gilroy R."/>
            <person name="Ravi A."/>
            <person name="Getino M."/>
            <person name="Pursley I."/>
            <person name="Horton D.L."/>
            <person name="Alikhan N.F."/>
            <person name="Baker D."/>
            <person name="Gharbi K."/>
            <person name="Hall N."/>
            <person name="Watson M."/>
            <person name="Adriaenssens E.M."/>
            <person name="Foster-Nyarko E."/>
            <person name="Jarju S."/>
            <person name="Secka A."/>
            <person name="Antonio M."/>
            <person name="Oren A."/>
            <person name="Chaudhuri R.R."/>
            <person name="La Ragione R."/>
            <person name="Hildebrand F."/>
            <person name="Pallen M.J."/>
        </authorList>
    </citation>
    <scope>NUCLEOTIDE SEQUENCE</scope>
    <source>
        <strain evidence="7">ChiW13-3771</strain>
    </source>
</reference>
<dbReference type="Pfam" id="PF00155">
    <property type="entry name" value="Aminotran_1_2"/>
    <property type="match status" value="1"/>
</dbReference>
<dbReference type="PROSITE" id="PS50949">
    <property type="entry name" value="HTH_GNTR"/>
    <property type="match status" value="1"/>
</dbReference>
<dbReference type="Proteomes" id="UP000824201">
    <property type="component" value="Unassembled WGS sequence"/>
</dbReference>
<accession>A0A9D1EC95</accession>
<dbReference type="InterPro" id="IPR004839">
    <property type="entry name" value="Aminotransferase_I/II_large"/>
</dbReference>
<name>A0A9D1EC95_9FIRM</name>
<evidence type="ECO:0000256" key="2">
    <source>
        <dbReference type="ARBA" id="ARBA00022898"/>
    </source>
</evidence>
<dbReference type="CDD" id="cd07377">
    <property type="entry name" value="WHTH_GntR"/>
    <property type="match status" value="1"/>
</dbReference>
<keyword evidence="3" id="KW-0805">Transcription regulation</keyword>
<dbReference type="GO" id="GO:0003700">
    <property type="term" value="F:DNA-binding transcription factor activity"/>
    <property type="evidence" value="ECO:0007669"/>
    <property type="project" value="InterPro"/>
</dbReference>
<dbReference type="InterPro" id="IPR036390">
    <property type="entry name" value="WH_DNA-bd_sf"/>
</dbReference>
<evidence type="ECO:0000256" key="3">
    <source>
        <dbReference type="ARBA" id="ARBA00023015"/>
    </source>
</evidence>
<comment type="similarity">
    <text evidence="1">In the C-terminal section; belongs to the class-I pyridoxal-phosphate-dependent aminotransferase family.</text>
</comment>
<comment type="caution">
    <text evidence="7">The sequence shown here is derived from an EMBL/GenBank/DDBJ whole genome shotgun (WGS) entry which is preliminary data.</text>
</comment>
<evidence type="ECO:0000256" key="1">
    <source>
        <dbReference type="ARBA" id="ARBA00005384"/>
    </source>
</evidence>
<dbReference type="SUPFAM" id="SSF53383">
    <property type="entry name" value="PLP-dependent transferases"/>
    <property type="match status" value="1"/>
</dbReference>
<proteinExistence type="inferred from homology"/>
<gene>
    <name evidence="7" type="ORF">IAC96_00925</name>
</gene>
<dbReference type="InterPro" id="IPR051446">
    <property type="entry name" value="HTH_trans_reg/aminotransferase"/>
</dbReference>
<dbReference type="Pfam" id="PF00392">
    <property type="entry name" value="GntR"/>
    <property type="match status" value="1"/>
</dbReference>
<dbReference type="Gene3D" id="3.40.640.10">
    <property type="entry name" value="Type I PLP-dependent aspartate aminotransferase-like (Major domain)"/>
    <property type="match status" value="1"/>
</dbReference>
<dbReference type="SUPFAM" id="SSF46785">
    <property type="entry name" value="Winged helix' DNA-binding domain"/>
    <property type="match status" value="1"/>
</dbReference>
<evidence type="ECO:0000256" key="4">
    <source>
        <dbReference type="ARBA" id="ARBA00023125"/>
    </source>
</evidence>
<evidence type="ECO:0000313" key="8">
    <source>
        <dbReference type="Proteomes" id="UP000824201"/>
    </source>
</evidence>
<dbReference type="GO" id="GO:0008483">
    <property type="term" value="F:transaminase activity"/>
    <property type="evidence" value="ECO:0007669"/>
    <property type="project" value="UniProtKB-KW"/>
</dbReference>
<evidence type="ECO:0000256" key="5">
    <source>
        <dbReference type="ARBA" id="ARBA00023163"/>
    </source>
</evidence>
<dbReference type="Gene3D" id="1.10.10.10">
    <property type="entry name" value="Winged helix-like DNA-binding domain superfamily/Winged helix DNA-binding domain"/>
    <property type="match status" value="1"/>
</dbReference>
<protein>
    <submittedName>
        <fullName evidence="7">PLP-dependent aminotransferase family protein</fullName>
    </submittedName>
</protein>
<evidence type="ECO:0000313" key="7">
    <source>
        <dbReference type="EMBL" id="HIR87490.1"/>
    </source>
</evidence>
<dbReference type="CDD" id="cd00609">
    <property type="entry name" value="AAT_like"/>
    <property type="match status" value="1"/>
</dbReference>
<organism evidence="7 8">
    <name type="scientific">Candidatus Fimimorpha faecalis</name>
    <dbReference type="NCBI Taxonomy" id="2840824"/>
    <lineage>
        <taxon>Bacteria</taxon>
        <taxon>Bacillati</taxon>
        <taxon>Bacillota</taxon>
        <taxon>Clostridia</taxon>
        <taxon>Eubacteriales</taxon>
        <taxon>Candidatus Fimimorpha</taxon>
    </lineage>
</organism>
<dbReference type="PRINTS" id="PR00035">
    <property type="entry name" value="HTHGNTR"/>
</dbReference>
<dbReference type="InterPro" id="IPR036388">
    <property type="entry name" value="WH-like_DNA-bd_sf"/>
</dbReference>
<dbReference type="PANTHER" id="PTHR46577:SF1">
    <property type="entry name" value="HTH-TYPE TRANSCRIPTIONAL REGULATORY PROTEIN GABR"/>
    <property type="match status" value="1"/>
</dbReference>
<evidence type="ECO:0000259" key="6">
    <source>
        <dbReference type="PROSITE" id="PS50949"/>
    </source>
</evidence>
<dbReference type="AlphaFoldDB" id="A0A9D1EC95"/>
<dbReference type="SMART" id="SM00345">
    <property type="entry name" value="HTH_GNTR"/>
    <property type="match status" value="1"/>
</dbReference>
<keyword evidence="7" id="KW-0032">Aminotransferase</keyword>
<dbReference type="InterPro" id="IPR015424">
    <property type="entry name" value="PyrdxlP-dep_Trfase"/>
</dbReference>